<dbReference type="Pfam" id="PF23562">
    <property type="entry name" value="AMP-binding_C_3"/>
    <property type="match status" value="1"/>
</dbReference>
<dbReference type="Gene3D" id="3.40.50.12780">
    <property type="entry name" value="N-terminal domain of ligase-like"/>
    <property type="match status" value="1"/>
</dbReference>
<dbReference type="EMBL" id="LT670844">
    <property type="protein sequence ID" value="SHK90737.1"/>
    <property type="molecule type" value="Genomic_DNA"/>
</dbReference>
<proteinExistence type="predicted"/>
<dbReference type="AlphaFoldDB" id="A0A1M6WAK8"/>
<evidence type="ECO:0000256" key="1">
    <source>
        <dbReference type="ARBA" id="ARBA00022598"/>
    </source>
</evidence>
<protein>
    <submittedName>
        <fullName evidence="3">Long-chain acyl-CoA synthetase (AMP-forming)</fullName>
    </submittedName>
</protein>
<dbReference type="InterPro" id="IPR042099">
    <property type="entry name" value="ANL_N_sf"/>
</dbReference>
<sequence>MRQLFESMRRHVSEAGELIAVSDQHGQLSRRELLARVTSLAADLKGQPRTVGIYAPNGLGWVIAQLACAFAGKIVVPLPTFFSPAQLGHVVRDASVELVLASEQTAPLAVQSGVPTNVIDIHRAGAGLPDAIDGFGQIIYTSGSTGQPKGVRHQSGQIAWSAAALASATAASATDSYLSLLPLPLLLETICSIFIPASLGAYVHFETGLAERIGRGSATGIAKAFEIHRPTTSVLVPQLLKHWVGELQSVGLAAPSSLRFVAVGGAPVPTQIANAAWRLGIPVHEGYGLSECCSVVTLNQPKERRPGTVGEALSGLSVSIDEGEIVVDGPSITDGYLGQGPAKRPWRTGDLGEIDRDGFLTVHGRKDSLIVTSFGRNISPEWIETMLLADPRIALCTVAGHGEPYLTVLLIPSAQGAAWFASASRADILELLSDCCSDAPEYAVPRAYVIVSFEQALNHQLLSNGRPVRKNIAKFILDRAAAPRTPLVPTSLPI</sequence>
<dbReference type="PANTHER" id="PTHR43767">
    <property type="entry name" value="LONG-CHAIN-FATTY-ACID--COA LIGASE"/>
    <property type="match status" value="1"/>
</dbReference>
<dbReference type="InterPro" id="IPR050237">
    <property type="entry name" value="ATP-dep_AMP-bd_enzyme"/>
</dbReference>
<gene>
    <name evidence="3" type="ORF">SAMN05444159_4497</name>
</gene>
<feature type="domain" description="AMP-dependent synthetase/ligase" evidence="2">
    <location>
        <begin position="9"/>
        <end position="337"/>
    </location>
</feature>
<dbReference type="InterPro" id="IPR045851">
    <property type="entry name" value="AMP-bd_C_sf"/>
</dbReference>
<dbReference type="GO" id="GO:0016874">
    <property type="term" value="F:ligase activity"/>
    <property type="evidence" value="ECO:0007669"/>
    <property type="project" value="UniProtKB-KW"/>
</dbReference>
<dbReference type="SUPFAM" id="SSF56801">
    <property type="entry name" value="Acetyl-CoA synthetase-like"/>
    <property type="match status" value="1"/>
</dbReference>
<evidence type="ECO:0000313" key="3">
    <source>
        <dbReference type="EMBL" id="SHK90737.1"/>
    </source>
</evidence>
<organism evidence="3 4">
    <name type="scientific">Bradyrhizobium lablabi</name>
    <dbReference type="NCBI Taxonomy" id="722472"/>
    <lineage>
        <taxon>Bacteria</taxon>
        <taxon>Pseudomonadati</taxon>
        <taxon>Pseudomonadota</taxon>
        <taxon>Alphaproteobacteria</taxon>
        <taxon>Hyphomicrobiales</taxon>
        <taxon>Nitrobacteraceae</taxon>
        <taxon>Bradyrhizobium</taxon>
    </lineage>
</organism>
<dbReference type="InterPro" id="IPR020845">
    <property type="entry name" value="AMP-binding_CS"/>
</dbReference>
<evidence type="ECO:0000259" key="2">
    <source>
        <dbReference type="Pfam" id="PF00501"/>
    </source>
</evidence>
<reference evidence="3 4" key="1">
    <citation type="submission" date="2016-11" db="EMBL/GenBank/DDBJ databases">
        <authorList>
            <person name="Jaros S."/>
            <person name="Januszkiewicz K."/>
            <person name="Wedrychowicz H."/>
        </authorList>
    </citation>
    <scope>NUCLEOTIDE SEQUENCE [LARGE SCALE GENOMIC DNA]</scope>
    <source>
        <strain evidence="3 4">GAS499</strain>
    </source>
</reference>
<dbReference type="PANTHER" id="PTHR43767:SF8">
    <property type="entry name" value="LONG-CHAIN-FATTY-ACID--COA LIGASE"/>
    <property type="match status" value="1"/>
</dbReference>
<dbReference type="Proteomes" id="UP000189935">
    <property type="component" value="Chromosome I"/>
</dbReference>
<dbReference type="PROSITE" id="PS00455">
    <property type="entry name" value="AMP_BINDING"/>
    <property type="match status" value="1"/>
</dbReference>
<dbReference type="Gene3D" id="3.30.300.30">
    <property type="match status" value="1"/>
</dbReference>
<dbReference type="InterPro" id="IPR000873">
    <property type="entry name" value="AMP-dep_synth/lig_dom"/>
</dbReference>
<name>A0A1M6WAK8_9BRAD</name>
<keyword evidence="1" id="KW-0436">Ligase</keyword>
<accession>A0A1M6WAK8</accession>
<dbReference type="Pfam" id="PF00501">
    <property type="entry name" value="AMP-binding"/>
    <property type="match status" value="1"/>
</dbReference>
<evidence type="ECO:0000313" key="4">
    <source>
        <dbReference type="Proteomes" id="UP000189935"/>
    </source>
</evidence>